<name>A0A370G342_9BACI</name>
<organism evidence="1 2">
    <name type="scientific">Falsibacillus pallidus</name>
    <dbReference type="NCBI Taxonomy" id="493781"/>
    <lineage>
        <taxon>Bacteria</taxon>
        <taxon>Bacillati</taxon>
        <taxon>Bacillota</taxon>
        <taxon>Bacilli</taxon>
        <taxon>Bacillales</taxon>
        <taxon>Bacillaceae</taxon>
        <taxon>Falsibacillus</taxon>
    </lineage>
</organism>
<reference evidence="1 2" key="1">
    <citation type="submission" date="2018-07" db="EMBL/GenBank/DDBJ databases">
        <title>Genomic Encyclopedia of Type Strains, Phase IV (KMG-IV): sequencing the most valuable type-strain genomes for metagenomic binning, comparative biology and taxonomic classification.</title>
        <authorList>
            <person name="Goeker M."/>
        </authorList>
    </citation>
    <scope>NUCLEOTIDE SEQUENCE [LARGE SCALE GENOMIC DNA]</scope>
    <source>
        <strain evidence="1 2">DSM 25281</strain>
    </source>
</reference>
<evidence type="ECO:0000313" key="1">
    <source>
        <dbReference type="EMBL" id="RDI37249.1"/>
    </source>
</evidence>
<protein>
    <submittedName>
        <fullName evidence="1">Uncharacterized protein</fullName>
    </submittedName>
</protein>
<dbReference type="AlphaFoldDB" id="A0A370G342"/>
<gene>
    <name evidence="1" type="ORF">DFR59_12239</name>
</gene>
<proteinExistence type="predicted"/>
<dbReference type="RefSeq" id="WP_158538442.1">
    <property type="nucleotide sequence ID" value="NZ_QQAY01000022.1"/>
</dbReference>
<comment type="caution">
    <text evidence="1">The sequence shown here is derived from an EMBL/GenBank/DDBJ whole genome shotgun (WGS) entry which is preliminary data.</text>
</comment>
<sequence>MYFTEMELKAFYEMKREMLEMEIAAIRFKKDLKRQRAAAAKPDCCDFKIEKVCCEF</sequence>
<evidence type="ECO:0000313" key="2">
    <source>
        <dbReference type="Proteomes" id="UP000255326"/>
    </source>
</evidence>
<keyword evidence="2" id="KW-1185">Reference proteome</keyword>
<accession>A0A370G342</accession>
<dbReference type="Proteomes" id="UP000255326">
    <property type="component" value="Unassembled WGS sequence"/>
</dbReference>
<dbReference type="EMBL" id="QQAY01000022">
    <property type="protein sequence ID" value="RDI37249.1"/>
    <property type="molecule type" value="Genomic_DNA"/>
</dbReference>